<organism evidence="6 7">
    <name type="scientific">Glomerella acutata</name>
    <name type="common">Colletotrichum acutatum</name>
    <dbReference type="NCBI Taxonomy" id="27357"/>
    <lineage>
        <taxon>Eukaryota</taxon>
        <taxon>Fungi</taxon>
        <taxon>Dikarya</taxon>
        <taxon>Ascomycota</taxon>
        <taxon>Pezizomycotina</taxon>
        <taxon>Sordariomycetes</taxon>
        <taxon>Hypocreomycetidae</taxon>
        <taxon>Glomerellales</taxon>
        <taxon>Glomerellaceae</taxon>
        <taxon>Colletotrichum</taxon>
        <taxon>Colletotrichum acutatum species complex</taxon>
    </lineage>
</organism>
<dbReference type="Proteomes" id="UP001244207">
    <property type="component" value="Unassembled WGS sequence"/>
</dbReference>
<evidence type="ECO:0000313" key="7">
    <source>
        <dbReference type="Proteomes" id="UP001244207"/>
    </source>
</evidence>
<dbReference type="PRINTS" id="PR00368">
    <property type="entry name" value="FADPNR"/>
</dbReference>
<protein>
    <recommendedName>
        <fullName evidence="5">FAD/NAD(P)-binding domain-containing protein</fullName>
    </recommendedName>
</protein>
<keyword evidence="7" id="KW-1185">Reference proteome</keyword>
<dbReference type="InterPro" id="IPR023753">
    <property type="entry name" value="FAD/NAD-binding_dom"/>
</dbReference>
<evidence type="ECO:0000256" key="3">
    <source>
        <dbReference type="ARBA" id="ARBA00022827"/>
    </source>
</evidence>
<dbReference type="Pfam" id="PF07992">
    <property type="entry name" value="Pyr_redox_2"/>
    <property type="match status" value="1"/>
</dbReference>
<feature type="domain" description="FAD/NAD(P)-binding" evidence="5">
    <location>
        <begin position="14"/>
        <end position="319"/>
    </location>
</feature>
<dbReference type="Gene3D" id="3.50.50.100">
    <property type="match status" value="1"/>
</dbReference>
<dbReference type="GO" id="GO:0004174">
    <property type="term" value="F:electron-transferring-flavoprotein dehydrogenase activity"/>
    <property type="evidence" value="ECO:0007669"/>
    <property type="project" value="TreeGrafter"/>
</dbReference>
<dbReference type="RefSeq" id="XP_060367071.1">
    <property type="nucleotide sequence ID" value="XM_060510321.1"/>
</dbReference>
<dbReference type="PANTHER" id="PTHR43735:SF3">
    <property type="entry name" value="FERROPTOSIS SUPPRESSOR PROTEIN 1"/>
    <property type="match status" value="1"/>
</dbReference>
<dbReference type="SUPFAM" id="SSF51905">
    <property type="entry name" value="FAD/NAD(P)-binding domain"/>
    <property type="match status" value="1"/>
</dbReference>
<evidence type="ECO:0000256" key="1">
    <source>
        <dbReference type="ARBA" id="ARBA00006442"/>
    </source>
</evidence>
<dbReference type="GO" id="GO:0005737">
    <property type="term" value="C:cytoplasm"/>
    <property type="evidence" value="ECO:0007669"/>
    <property type="project" value="TreeGrafter"/>
</dbReference>
<reference evidence="6" key="1">
    <citation type="submission" date="2021-12" db="EMBL/GenBank/DDBJ databases">
        <title>Comparative genomics, transcriptomics and evolutionary studies reveal genomic signatures of adaptation to plant cell wall in hemibiotrophic fungi.</title>
        <authorList>
            <consortium name="DOE Joint Genome Institute"/>
            <person name="Baroncelli R."/>
            <person name="Diaz J.F."/>
            <person name="Benocci T."/>
            <person name="Peng M."/>
            <person name="Battaglia E."/>
            <person name="Haridas S."/>
            <person name="Andreopoulos W."/>
            <person name="Labutti K."/>
            <person name="Pangilinan J."/>
            <person name="Floch G.L."/>
            <person name="Makela M.R."/>
            <person name="Henrissat B."/>
            <person name="Grigoriev I.V."/>
            <person name="Crouch J.A."/>
            <person name="De Vries R.P."/>
            <person name="Sukno S.A."/>
            <person name="Thon M.R."/>
        </authorList>
    </citation>
    <scope>NUCLEOTIDE SEQUENCE</scope>
    <source>
        <strain evidence="6">CBS 112980</strain>
    </source>
</reference>
<dbReference type="InterPro" id="IPR036188">
    <property type="entry name" value="FAD/NAD-bd_sf"/>
</dbReference>
<dbReference type="EMBL" id="JAHMHS010000027">
    <property type="protein sequence ID" value="KAK1727016.1"/>
    <property type="molecule type" value="Genomic_DNA"/>
</dbReference>
<sequence length="565" mass="61318">MMELSNTIASKKLIVILGGSYGGLSTAHYLLKHAVPALPNAKDYKIVIISPSAEVMCRPACPRAMISDDMFPQDKLFVDIPSIFKQYDNEKFLFIQGTAASLNHGEKMVSAAQKGKGDPITLSYHALIIATGASTPSPLLGLNSDSESLRKSWADFRKGLPQVKSIVVVGGGPAGVETAGELGEYLNGRKARRPKVPITLVSSTPELLPTLRPTIARKAEGYLSQVGVTVLKGTRVKDVVPAESEFTGVTTNTTITLDSGKTIATDLYIPATGTRPNTSFIDHALLLPDGRVNTNPLTLRVDSAGPRVYAIGDASSFARPAIHNILSAVPVMCANIKRDLLLASDRPESASNKDRLFEEDFRETQLVPVGKSKGVGAAMGYQLPSFMVWMIKGTVEEVLKELRTINPNYDQDFGITTLTSTEAIDAVTQADDTFKDGPVNCAGYDDSDRKRLAQGARYLLDVKGKPTRGPDPGSCGRASCSWNSAIYWCNMASRCFFLVFFDIKNETDSVGTIQDSKAKTLNSFKEISDGAYYVIEKCYRGVGTFVSGRAFHKDNWTVVGRWDRC</sequence>
<evidence type="ECO:0000313" key="6">
    <source>
        <dbReference type="EMBL" id="KAK1727016.1"/>
    </source>
</evidence>
<evidence type="ECO:0000256" key="4">
    <source>
        <dbReference type="ARBA" id="ARBA00023002"/>
    </source>
</evidence>
<keyword evidence="2" id="KW-0285">Flavoprotein</keyword>
<dbReference type="GO" id="GO:0050660">
    <property type="term" value="F:flavin adenine dinucleotide binding"/>
    <property type="evidence" value="ECO:0007669"/>
    <property type="project" value="TreeGrafter"/>
</dbReference>
<dbReference type="PRINTS" id="PR00411">
    <property type="entry name" value="PNDRDTASEI"/>
</dbReference>
<keyword evidence="3" id="KW-0274">FAD</keyword>
<keyword evidence="4" id="KW-0560">Oxidoreductase</keyword>
<comment type="caution">
    <text evidence="6">The sequence shown here is derived from an EMBL/GenBank/DDBJ whole genome shotgun (WGS) entry which is preliminary data.</text>
</comment>
<evidence type="ECO:0000259" key="5">
    <source>
        <dbReference type="Pfam" id="PF07992"/>
    </source>
</evidence>
<dbReference type="GeneID" id="85394220"/>
<accession>A0AAD8UTG2</accession>
<dbReference type="AlphaFoldDB" id="A0AAD8UTG2"/>
<dbReference type="PANTHER" id="PTHR43735">
    <property type="entry name" value="APOPTOSIS-INDUCING FACTOR 1"/>
    <property type="match status" value="1"/>
</dbReference>
<name>A0AAD8UTG2_GLOAC</name>
<proteinExistence type="inferred from homology"/>
<evidence type="ECO:0000256" key="2">
    <source>
        <dbReference type="ARBA" id="ARBA00022630"/>
    </source>
</evidence>
<gene>
    <name evidence="6" type="ORF">BDZ83DRAFT_649860</name>
</gene>
<comment type="similarity">
    <text evidence="1">Belongs to the FAD-dependent oxidoreductase family.</text>
</comment>